<evidence type="ECO:0000256" key="1">
    <source>
        <dbReference type="ARBA" id="ARBA00004123"/>
    </source>
</evidence>
<dbReference type="GO" id="GO:0006611">
    <property type="term" value="P:protein export from nucleus"/>
    <property type="evidence" value="ECO:0007669"/>
    <property type="project" value="TreeGrafter"/>
</dbReference>
<dbReference type="Gene3D" id="1.25.10.10">
    <property type="entry name" value="Leucine-rich Repeat Variant"/>
    <property type="match status" value="2"/>
</dbReference>
<dbReference type="InterPro" id="IPR016024">
    <property type="entry name" value="ARM-type_fold"/>
</dbReference>
<evidence type="ECO:0000256" key="8">
    <source>
        <dbReference type="ARBA" id="ARBA00040444"/>
    </source>
</evidence>
<accession>A0A023EZX8</accession>
<keyword evidence="7" id="KW-0539">Nucleus</keyword>
<proteinExistence type="evidence at transcript level"/>
<evidence type="ECO:0000256" key="7">
    <source>
        <dbReference type="ARBA" id="ARBA00023242"/>
    </source>
</evidence>
<keyword evidence="9" id="KW-0675">Receptor</keyword>
<evidence type="ECO:0000256" key="5">
    <source>
        <dbReference type="ARBA" id="ARBA00022490"/>
    </source>
</evidence>
<dbReference type="PANTHER" id="PTHR12596:SF1">
    <property type="entry name" value="EXPORTIN-4"/>
    <property type="match status" value="1"/>
</dbReference>
<evidence type="ECO:0000256" key="4">
    <source>
        <dbReference type="ARBA" id="ARBA00022448"/>
    </source>
</evidence>
<keyword evidence="4" id="KW-0813">Transport</keyword>
<evidence type="ECO:0000256" key="6">
    <source>
        <dbReference type="ARBA" id="ARBA00022927"/>
    </source>
</evidence>
<name>A0A023EZX8_TRIIF</name>
<comment type="subcellular location">
    <subcellularLocation>
        <location evidence="2">Cytoplasm</location>
    </subcellularLocation>
    <subcellularLocation>
        <location evidence="1">Nucleus</location>
    </subcellularLocation>
</comment>
<dbReference type="GO" id="GO:0005737">
    <property type="term" value="C:cytoplasm"/>
    <property type="evidence" value="ECO:0007669"/>
    <property type="project" value="UniProtKB-SubCell"/>
</dbReference>
<sequence>METILNELEAAAKVMLAPPSLITNAHRHAAEEIFLNFRKTKSPYAICKHVFETSTVDYVIFETATTLKEALIREWNQLQESEIIELRQYLLQYTVQRPTLPPFVRERILQVIAIMIKRGSVSDFGIERGNLLGEVEQLVLSGDLPRQVLGCSIMSALMHEYGNTVKSSDVGLTWETHFKAKKNFEATDLKRILQLCVRALAEVANMPTPFSQHALTLLKHLLSISEAVFNWFFITSSLGSMLPKRLIGVFETVYDAEQFPSLKLTGQWKDLILDRNVMNLFFDIYWKTRLNPQLAHHSLSCLSQLASLNGPTLTDREQRIAYFTNYIQSFLKLITSIEVLDREALGVSNIIRNLITYFPPRLMVSLQQDLVRQFLDQVTHLTCFFAEGAAHEVYLQVEDYLMMEAFENLLKVWITLLDEGQLFREEYCKQASAQIFNTYLKTHLSPPDGNRGTAEDAVEEIDEIEKDDRVRFREQLQSIGLLGRQVPTHSVPLLAKLIEDRTVKLYSHLERIHQNSSNITDTQVLGNLFEDLHWLILIAGHVVVMESEGETSLVPYEIMQYSIQQNASIDNTLKVLASSVADSLELPAGIESSDQVVRLVSAILRLCEVERKTINAKLAHFLSPEVGASILWFLRVWSLSYLLPNETYYAEMSMPLISAFGLHSDGAMWTVNYLLMKVEFNLRTFSSEPAITEGSVQLLVSLVDLRDKASFVLQSEGFWRLVSLHQSVETRQLPPIAKRGLIKAFILGGAGIDEESKREEYWSRIIKPIMDQFRSIIDQESFKINYQNEPIKAEIADIIESFIGIAQGAQVVTVHSIFSRVSVLLYESANLSAVYCNYQLIIELILQFFCDVARHMLCYLTTNESRIFYDACLNTVQMYARCNLGRRTIEPSAEEDSYNDIHLLMELFTGLLSKDFIDLSPAVENTNGSSTPVTAADVCLYGLNILMPLMTIDLLKFPSLCLQYYKMITFVCELYPEKIVMQNEDLVKSILNSVQLGLQSFGQDVNSVCCDFIQVLGSHVFNAGISKSFKYLAPFVKILMDMILCRQVNSDVLSNVGVALFVLICCYQEEYQVCVQDWINSQSNPEVAQRLAESFNKLTNNLVLSTDRQHKARFKEVFAKFVVEIQGFLLVK</sequence>
<evidence type="ECO:0000256" key="3">
    <source>
        <dbReference type="ARBA" id="ARBA00009466"/>
    </source>
</evidence>
<dbReference type="PANTHER" id="PTHR12596">
    <property type="entry name" value="EXPORTIN 4,7-RELATED"/>
    <property type="match status" value="1"/>
</dbReference>
<dbReference type="InterPro" id="IPR011989">
    <property type="entry name" value="ARM-like"/>
</dbReference>
<dbReference type="SUPFAM" id="SSF48371">
    <property type="entry name" value="ARM repeat"/>
    <property type="match status" value="1"/>
</dbReference>
<dbReference type="GO" id="GO:0005049">
    <property type="term" value="F:nuclear export signal receptor activity"/>
    <property type="evidence" value="ECO:0007669"/>
    <property type="project" value="InterPro"/>
</dbReference>
<evidence type="ECO:0000313" key="9">
    <source>
        <dbReference type="EMBL" id="JAC14812.1"/>
    </source>
</evidence>
<reference evidence="9" key="1">
    <citation type="journal article" date="2014" name="PLoS Negl. Trop. Dis.">
        <title>An updated insight into the Sialotranscriptome of Triatoma infestans: developmental stage and geographic variations.</title>
        <authorList>
            <person name="Schwarz A."/>
            <person name="Medrano-Mercado N."/>
            <person name="Schaub G.A."/>
            <person name="Struchiner C.J."/>
            <person name="Bargues M.D."/>
            <person name="Levy M.Z."/>
            <person name="Ribeiro J.M."/>
        </authorList>
    </citation>
    <scope>NUCLEOTIDE SEQUENCE</scope>
    <source>
        <strain evidence="9">Chile</strain>
        <tissue evidence="9">Salivary glands</tissue>
    </source>
</reference>
<keyword evidence="6" id="KW-0653">Protein transport</keyword>
<protein>
    <recommendedName>
        <fullName evidence="8">Exportin-4</fullName>
    </recommendedName>
</protein>
<dbReference type="AlphaFoldDB" id="A0A023EZX8"/>
<dbReference type="GO" id="GO:0005643">
    <property type="term" value="C:nuclear pore"/>
    <property type="evidence" value="ECO:0007669"/>
    <property type="project" value="TreeGrafter"/>
</dbReference>
<organism evidence="9">
    <name type="scientific">Triatoma infestans</name>
    <name type="common">Assassin bug</name>
    <dbReference type="NCBI Taxonomy" id="30076"/>
    <lineage>
        <taxon>Eukaryota</taxon>
        <taxon>Metazoa</taxon>
        <taxon>Ecdysozoa</taxon>
        <taxon>Arthropoda</taxon>
        <taxon>Hexapoda</taxon>
        <taxon>Insecta</taxon>
        <taxon>Pterygota</taxon>
        <taxon>Neoptera</taxon>
        <taxon>Paraneoptera</taxon>
        <taxon>Hemiptera</taxon>
        <taxon>Heteroptera</taxon>
        <taxon>Panheteroptera</taxon>
        <taxon>Cimicomorpha</taxon>
        <taxon>Reduviidae</taxon>
        <taxon>Triatominae</taxon>
        <taxon>Triatoma</taxon>
    </lineage>
</organism>
<comment type="similarity">
    <text evidence="3">Belongs to the exportin family.</text>
</comment>
<evidence type="ECO:0000256" key="2">
    <source>
        <dbReference type="ARBA" id="ARBA00004496"/>
    </source>
</evidence>
<dbReference type="InterPro" id="IPR044189">
    <property type="entry name" value="XPO4/7-like"/>
</dbReference>
<dbReference type="EMBL" id="GBBI01003900">
    <property type="protein sequence ID" value="JAC14812.1"/>
    <property type="molecule type" value="mRNA"/>
</dbReference>
<keyword evidence="5" id="KW-0963">Cytoplasm</keyword>